<dbReference type="OrthoDB" id="7462354at2"/>
<feature type="transmembrane region" description="Helical" evidence="1">
    <location>
        <begin position="307"/>
        <end position="327"/>
    </location>
</feature>
<keyword evidence="1" id="KW-1133">Transmembrane helix</keyword>
<organism evidence="2 3">
    <name type="scientific">Roseovarius litorisediminis</name>
    <dbReference type="NCBI Taxonomy" id="1312363"/>
    <lineage>
        <taxon>Bacteria</taxon>
        <taxon>Pseudomonadati</taxon>
        <taxon>Pseudomonadota</taxon>
        <taxon>Alphaproteobacteria</taxon>
        <taxon>Rhodobacterales</taxon>
        <taxon>Roseobacteraceae</taxon>
        <taxon>Roseovarius</taxon>
    </lineage>
</organism>
<gene>
    <name evidence="2" type="ORF">PEL8287_00387</name>
</gene>
<feature type="transmembrane region" description="Helical" evidence="1">
    <location>
        <begin position="212"/>
        <end position="230"/>
    </location>
</feature>
<accession>A0A1Y5RE19</accession>
<dbReference type="Proteomes" id="UP000193827">
    <property type="component" value="Unassembled WGS sequence"/>
</dbReference>
<proteinExistence type="predicted"/>
<keyword evidence="1" id="KW-0472">Membrane</keyword>
<evidence type="ECO:0000313" key="3">
    <source>
        <dbReference type="Proteomes" id="UP000193827"/>
    </source>
</evidence>
<keyword evidence="3" id="KW-1185">Reference proteome</keyword>
<evidence type="ECO:0000313" key="2">
    <source>
        <dbReference type="EMBL" id="SLN12539.1"/>
    </source>
</evidence>
<feature type="transmembrane region" description="Helical" evidence="1">
    <location>
        <begin position="68"/>
        <end position="91"/>
    </location>
</feature>
<feature type="transmembrane region" description="Helical" evidence="1">
    <location>
        <begin position="152"/>
        <end position="174"/>
    </location>
</feature>
<evidence type="ECO:0000256" key="1">
    <source>
        <dbReference type="SAM" id="Phobius"/>
    </source>
</evidence>
<dbReference type="InterPro" id="IPR010295">
    <property type="entry name" value="DUF898"/>
</dbReference>
<dbReference type="EMBL" id="FWFL01000001">
    <property type="protein sequence ID" value="SLN12539.1"/>
    <property type="molecule type" value="Genomic_DNA"/>
</dbReference>
<feature type="transmembrane region" description="Helical" evidence="1">
    <location>
        <begin position="278"/>
        <end position="300"/>
    </location>
</feature>
<protein>
    <recommendedName>
        <fullName evidence="4">Inner membrane protein YjgN</fullName>
    </recommendedName>
</protein>
<evidence type="ECO:0008006" key="4">
    <source>
        <dbReference type="Google" id="ProtNLM"/>
    </source>
</evidence>
<feature type="transmembrane region" description="Helical" evidence="1">
    <location>
        <begin position="237"/>
        <end position="258"/>
    </location>
</feature>
<feature type="transmembrane region" description="Helical" evidence="1">
    <location>
        <begin position="339"/>
        <end position="364"/>
    </location>
</feature>
<dbReference type="AlphaFoldDB" id="A0A1Y5RE19"/>
<keyword evidence="1" id="KW-0812">Transmembrane</keyword>
<reference evidence="2 3" key="1">
    <citation type="submission" date="2017-03" db="EMBL/GenBank/DDBJ databases">
        <authorList>
            <person name="Afonso C.L."/>
            <person name="Miller P.J."/>
            <person name="Scott M.A."/>
            <person name="Spackman E."/>
            <person name="Goraichik I."/>
            <person name="Dimitrov K.M."/>
            <person name="Suarez D.L."/>
            <person name="Swayne D.E."/>
        </authorList>
    </citation>
    <scope>NUCLEOTIDE SEQUENCE [LARGE SCALE GENOMIC DNA]</scope>
    <source>
        <strain evidence="2 3">CECT 8287</strain>
    </source>
</reference>
<feature type="transmembrane region" description="Helical" evidence="1">
    <location>
        <begin position="111"/>
        <end position="131"/>
    </location>
</feature>
<dbReference type="Pfam" id="PF05987">
    <property type="entry name" value="DUF898"/>
    <property type="match status" value="1"/>
</dbReference>
<sequence>MGSGQISGQYVGKRGPLFGLAFTTALLTALTVGIYRFWGKTRIRRYIWSSVSGDGDAFEYTGTGVEKFLGFLVAMVVLAIYLGIIQTILFFFGLTLFTEAETMAQQAAQVLALNITFLAVVPLIFFAQYRARRYKLARTRWRGVRFGAEKAAWGYSWRAMLHGLVTLMSLGFLLPRQTFCLAKYKADRTWFGDAKFEQRGKWTGLYPAMKQLFFAGIILVLGAIVLAISGQGAVGQLVAGFFLLIIGFIWFMIGLVSYRVRSLDYLANHLVLEGQHGQVRFAASPMTGTVITTMIAGGLAASVLSGIALSLVALVTGAIWAVTGAIIGESAFQPGVTELVGLTAFAGLYIGALALSGGLILVLVTQPIIAHIVKTITVRNTGALAAIRQRASDRGADAEGFADALDVGGAF</sequence>
<feature type="transmembrane region" description="Helical" evidence="1">
    <location>
        <begin position="17"/>
        <end position="38"/>
    </location>
</feature>
<name>A0A1Y5RE19_9RHOB</name>